<dbReference type="Proteomes" id="UP000664417">
    <property type="component" value="Unassembled WGS sequence"/>
</dbReference>
<dbReference type="InterPro" id="IPR036052">
    <property type="entry name" value="TrpB-like_PALP_sf"/>
</dbReference>
<name>A0A8J7Q927_9BACT</name>
<dbReference type="GO" id="GO:0030170">
    <property type="term" value="F:pyridoxal phosphate binding"/>
    <property type="evidence" value="ECO:0007669"/>
    <property type="project" value="InterPro"/>
</dbReference>
<dbReference type="Pfam" id="PF00291">
    <property type="entry name" value="PALP"/>
    <property type="match status" value="1"/>
</dbReference>
<dbReference type="InterPro" id="IPR000634">
    <property type="entry name" value="Ser/Thr_deHydtase_PyrdxlP-BS"/>
</dbReference>
<evidence type="ECO:0000313" key="11">
    <source>
        <dbReference type="EMBL" id="MBO1320836.1"/>
    </source>
</evidence>
<keyword evidence="5" id="KW-0808">Transferase</keyword>
<evidence type="ECO:0000256" key="8">
    <source>
        <dbReference type="ARBA" id="ARBA00029440"/>
    </source>
</evidence>
<evidence type="ECO:0000256" key="3">
    <source>
        <dbReference type="ARBA" id="ARBA00012681"/>
    </source>
</evidence>
<keyword evidence="7" id="KW-0809">Transit peptide</keyword>
<sequence length="328" mass="35167">MKRSESVWDSVGNTPLIRLKSLSEHTGCHIYGKAEFLNPGGSIKDRAAKGIIQAAEADGSLQKGGTIVEGTAGNTGIGLATLAAERGYKVVLTMPNNQAQEKYDMLAALGVTVHAVSPCPFANPDHFYHQAGRLAKETPGAVWADQFENTANAQIHYDTTGPELWEQLEGRIDFLVAACGSGGTLGGTSAYLKARDPAIRVIALDPHGSGVHDYFKCGEFTGDGGSVTEGIGIKRLTANLVRAVVDDALRVTDQAMMDMLFHTAHRDGLFLGTSSALNLYGAYQVAMNNRNSGKTIVTFMCDHGSRYAGRLLNPSWLEEKNLVPRPLF</sequence>
<proteinExistence type="inferred from homology"/>
<comment type="caution">
    <text evidence="11">The sequence shown here is derived from an EMBL/GenBank/DDBJ whole genome shotgun (WGS) entry which is preliminary data.</text>
</comment>
<dbReference type="SUPFAM" id="SSF53686">
    <property type="entry name" value="Tryptophan synthase beta subunit-like PLP-dependent enzymes"/>
    <property type="match status" value="1"/>
</dbReference>
<dbReference type="FunFam" id="3.40.50.1100:FF:000011">
    <property type="entry name" value="Cysteine synthase (o-acetylserine)"/>
    <property type="match status" value="1"/>
</dbReference>
<dbReference type="AlphaFoldDB" id="A0A8J7Q927"/>
<comment type="pathway">
    <text evidence="8">Amino-acid biosynthesis.</text>
</comment>
<keyword evidence="12" id="KW-1185">Reference proteome</keyword>
<keyword evidence="4" id="KW-0028">Amino-acid biosynthesis</keyword>
<dbReference type="CDD" id="cd01561">
    <property type="entry name" value="CBS_like"/>
    <property type="match status" value="1"/>
</dbReference>
<evidence type="ECO:0000259" key="10">
    <source>
        <dbReference type="Pfam" id="PF00291"/>
    </source>
</evidence>
<protein>
    <recommendedName>
        <fullName evidence="3">cysteine synthase</fullName>
        <ecNumber evidence="3">2.5.1.47</ecNumber>
    </recommendedName>
</protein>
<evidence type="ECO:0000256" key="2">
    <source>
        <dbReference type="ARBA" id="ARBA00007103"/>
    </source>
</evidence>
<keyword evidence="6" id="KW-0663">Pyridoxal phosphate</keyword>
<evidence type="ECO:0000256" key="4">
    <source>
        <dbReference type="ARBA" id="ARBA00022605"/>
    </source>
</evidence>
<dbReference type="FunFam" id="3.40.50.1100:FF:000049">
    <property type="entry name" value="Cysteine synthase, putative"/>
    <property type="match status" value="1"/>
</dbReference>
<evidence type="ECO:0000313" key="12">
    <source>
        <dbReference type="Proteomes" id="UP000664417"/>
    </source>
</evidence>
<comment type="similarity">
    <text evidence="2">Belongs to the cysteine synthase/cystathionine beta-synthase family.</text>
</comment>
<evidence type="ECO:0000256" key="9">
    <source>
        <dbReference type="ARBA" id="ARBA00047931"/>
    </source>
</evidence>
<dbReference type="PROSITE" id="PS00165">
    <property type="entry name" value="DEHYDRATASE_SER_THR"/>
    <property type="match status" value="1"/>
</dbReference>
<dbReference type="InterPro" id="IPR050214">
    <property type="entry name" value="Cys_Synth/Cystath_Beta-Synth"/>
</dbReference>
<gene>
    <name evidence="11" type="ORF">J3U88_20325</name>
</gene>
<dbReference type="PANTHER" id="PTHR10314">
    <property type="entry name" value="CYSTATHIONINE BETA-SYNTHASE"/>
    <property type="match status" value="1"/>
</dbReference>
<dbReference type="GO" id="GO:0006535">
    <property type="term" value="P:cysteine biosynthetic process from serine"/>
    <property type="evidence" value="ECO:0007669"/>
    <property type="project" value="InterPro"/>
</dbReference>
<dbReference type="EC" id="2.5.1.47" evidence="3"/>
<evidence type="ECO:0000256" key="7">
    <source>
        <dbReference type="ARBA" id="ARBA00022946"/>
    </source>
</evidence>
<accession>A0A8J7Q927</accession>
<dbReference type="Gene3D" id="3.40.50.1100">
    <property type="match status" value="2"/>
</dbReference>
<comment type="catalytic activity">
    <reaction evidence="9">
        <text>O-acetyl-L-serine + hydrogen sulfide = L-cysteine + acetate</text>
        <dbReference type="Rhea" id="RHEA:14829"/>
        <dbReference type="ChEBI" id="CHEBI:29919"/>
        <dbReference type="ChEBI" id="CHEBI:30089"/>
        <dbReference type="ChEBI" id="CHEBI:35235"/>
        <dbReference type="ChEBI" id="CHEBI:58340"/>
        <dbReference type="EC" id="2.5.1.47"/>
    </reaction>
</comment>
<feature type="domain" description="Tryptophan synthase beta chain-like PALP" evidence="10">
    <location>
        <begin position="8"/>
        <end position="302"/>
    </location>
</feature>
<dbReference type="PROSITE" id="PS00901">
    <property type="entry name" value="CYS_SYNTHASE"/>
    <property type="match status" value="1"/>
</dbReference>
<evidence type="ECO:0000256" key="1">
    <source>
        <dbReference type="ARBA" id="ARBA00001933"/>
    </source>
</evidence>
<evidence type="ECO:0000256" key="6">
    <source>
        <dbReference type="ARBA" id="ARBA00022898"/>
    </source>
</evidence>
<reference evidence="11" key="1">
    <citation type="submission" date="2021-03" db="EMBL/GenBank/DDBJ databases">
        <authorList>
            <person name="Wang G."/>
        </authorList>
    </citation>
    <scope>NUCLEOTIDE SEQUENCE</scope>
    <source>
        <strain evidence="11">KCTC 12899</strain>
    </source>
</reference>
<comment type="cofactor">
    <cofactor evidence="1">
        <name>pyridoxal 5'-phosphate</name>
        <dbReference type="ChEBI" id="CHEBI:597326"/>
    </cofactor>
</comment>
<evidence type="ECO:0000256" key="5">
    <source>
        <dbReference type="ARBA" id="ARBA00022679"/>
    </source>
</evidence>
<organism evidence="11 12">
    <name type="scientific">Acanthopleuribacter pedis</name>
    <dbReference type="NCBI Taxonomy" id="442870"/>
    <lineage>
        <taxon>Bacteria</taxon>
        <taxon>Pseudomonadati</taxon>
        <taxon>Acidobacteriota</taxon>
        <taxon>Holophagae</taxon>
        <taxon>Acanthopleuribacterales</taxon>
        <taxon>Acanthopleuribacteraceae</taxon>
        <taxon>Acanthopleuribacter</taxon>
    </lineage>
</organism>
<dbReference type="InterPro" id="IPR001216">
    <property type="entry name" value="P-phosphate_BS"/>
</dbReference>
<dbReference type="EMBL" id="JAFREP010000019">
    <property type="protein sequence ID" value="MBO1320836.1"/>
    <property type="molecule type" value="Genomic_DNA"/>
</dbReference>
<dbReference type="InterPro" id="IPR001926">
    <property type="entry name" value="TrpB-like_PALP"/>
</dbReference>
<dbReference type="NCBIfam" id="NF007989">
    <property type="entry name" value="PRK10717.1"/>
    <property type="match status" value="1"/>
</dbReference>
<dbReference type="GO" id="GO:0004124">
    <property type="term" value="F:cysteine synthase activity"/>
    <property type="evidence" value="ECO:0007669"/>
    <property type="project" value="UniProtKB-EC"/>
</dbReference>